<feature type="compositionally biased region" description="Polar residues" evidence="2">
    <location>
        <begin position="22"/>
        <end position="40"/>
    </location>
</feature>
<dbReference type="InterPro" id="IPR002104">
    <property type="entry name" value="Integrase_catalytic"/>
</dbReference>
<evidence type="ECO:0000313" key="5">
    <source>
        <dbReference type="Proteomes" id="UP001464923"/>
    </source>
</evidence>
<organism evidence="4 5">
    <name type="scientific">Pseudonocardia tropica</name>
    <dbReference type="NCBI Taxonomy" id="681289"/>
    <lineage>
        <taxon>Bacteria</taxon>
        <taxon>Bacillati</taxon>
        <taxon>Actinomycetota</taxon>
        <taxon>Actinomycetes</taxon>
        <taxon>Pseudonocardiales</taxon>
        <taxon>Pseudonocardiaceae</taxon>
        <taxon>Pseudonocardia</taxon>
    </lineage>
</organism>
<comment type="caution">
    <text evidence="4">The sequence shown here is derived from an EMBL/GenBank/DDBJ whole genome shotgun (WGS) entry which is preliminary data.</text>
</comment>
<proteinExistence type="predicted"/>
<feature type="domain" description="Tyr recombinase" evidence="3">
    <location>
        <begin position="1"/>
        <end position="162"/>
    </location>
</feature>
<reference evidence="4 5" key="1">
    <citation type="submission" date="2024-03" db="EMBL/GenBank/DDBJ databases">
        <title>Draft genome sequence of Pseudonocardia tropica JCM 19149.</title>
        <authorList>
            <person name="Butdee W."/>
            <person name="Duangmal K."/>
        </authorList>
    </citation>
    <scope>NUCLEOTIDE SEQUENCE [LARGE SCALE GENOMIC DNA]</scope>
    <source>
        <strain evidence="4 5">JCM 19149</strain>
    </source>
</reference>
<dbReference type="Gene3D" id="1.10.443.10">
    <property type="entry name" value="Intergrase catalytic core"/>
    <property type="match status" value="1"/>
</dbReference>
<dbReference type="InterPro" id="IPR013762">
    <property type="entry name" value="Integrase-like_cat_sf"/>
</dbReference>
<dbReference type="Proteomes" id="UP001464923">
    <property type="component" value="Unassembled WGS sequence"/>
</dbReference>
<keyword evidence="5" id="KW-1185">Reference proteome</keyword>
<dbReference type="SUPFAM" id="SSF56349">
    <property type="entry name" value="DNA breaking-rejoining enzymes"/>
    <property type="match status" value="1"/>
</dbReference>
<dbReference type="Pfam" id="PF00589">
    <property type="entry name" value="Phage_integrase"/>
    <property type="match status" value="1"/>
</dbReference>
<evidence type="ECO:0000259" key="3">
    <source>
        <dbReference type="PROSITE" id="PS51898"/>
    </source>
</evidence>
<feature type="region of interest" description="Disordered" evidence="2">
    <location>
        <begin position="22"/>
        <end position="46"/>
    </location>
</feature>
<evidence type="ECO:0000256" key="2">
    <source>
        <dbReference type="SAM" id="MobiDB-lite"/>
    </source>
</evidence>
<gene>
    <name evidence="4" type="ORF">WHI96_25700</name>
</gene>
<keyword evidence="1" id="KW-0233">DNA recombination</keyword>
<dbReference type="InterPro" id="IPR011010">
    <property type="entry name" value="DNA_brk_join_enz"/>
</dbReference>
<name>A0ABV1K1V6_9PSEU</name>
<protein>
    <submittedName>
        <fullName evidence="4">Tyrosine-type recombinase/integrase</fullName>
    </submittedName>
</protein>
<evidence type="ECO:0000313" key="4">
    <source>
        <dbReference type="EMBL" id="MEQ3542211.1"/>
    </source>
</evidence>
<accession>A0ABV1K1V6</accession>
<dbReference type="EMBL" id="JBEDNP010000027">
    <property type="protein sequence ID" value="MEQ3542211.1"/>
    <property type="molecule type" value="Genomic_DNA"/>
</dbReference>
<dbReference type="PROSITE" id="PS51898">
    <property type="entry name" value="TYR_RECOMBINASE"/>
    <property type="match status" value="1"/>
</dbReference>
<evidence type="ECO:0000256" key="1">
    <source>
        <dbReference type="ARBA" id="ARBA00023172"/>
    </source>
</evidence>
<feature type="non-terminal residue" evidence="4">
    <location>
        <position position="1"/>
    </location>
</feature>
<sequence>SWWSFLEFLGRYSRKITRWPSHVTTPRRSPATNPYTTSADVTPGARRLGMPHRCVTALQRHAARSTPAPGADQLVFATRTGSEMDAHNVRRAFRRVAAGAGLNATEWTPREMRHSFVSLLSDSGMPLEHISRLVGHSGTAITEAVYRQQLRPVLEHGATAMDHIFPVADS</sequence>